<evidence type="ECO:0000259" key="1">
    <source>
        <dbReference type="Pfam" id="PF14525"/>
    </source>
</evidence>
<reference evidence="2" key="1">
    <citation type="submission" date="2024-07" db="EMBL/GenBank/DDBJ databases">
        <authorList>
            <person name="Yu S.T."/>
        </authorList>
    </citation>
    <scope>NUCLEOTIDE SEQUENCE</scope>
    <source>
        <strain evidence="2">R35</strain>
    </source>
</reference>
<dbReference type="RefSeq" id="WP_369255544.1">
    <property type="nucleotide sequence ID" value="NZ_CP163440.1"/>
</dbReference>
<name>A0AB39RVY1_9ACTN</name>
<dbReference type="InterPro" id="IPR035418">
    <property type="entry name" value="AraC-bd_2"/>
</dbReference>
<organism evidence="2">
    <name type="scientific">Streptomyces sp. R35</name>
    <dbReference type="NCBI Taxonomy" id="3238630"/>
    <lineage>
        <taxon>Bacteria</taxon>
        <taxon>Bacillati</taxon>
        <taxon>Actinomycetota</taxon>
        <taxon>Actinomycetes</taxon>
        <taxon>Kitasatosporales</taxon>
        <taxon>Streptomycetaceae</taxon>
        <taxon>Streptomyces</taxon>
    </lineage>
</organism>
<accession>A0AB39RVY1</accession>
<dbReference type="AlphaFoldDB" id="A0AB39RVY1"/>
<evidence type="ECO:0000313" key="2">
    <source>
        <dbReference type="EMBL" id="XDQ60327.1"/>
    </source>
</evidence>
<gene>
    <name evidence="2" type="ORF">AB5J50_05895</name>
</gene>
<feature type="domain" description="Transcription regulator HTH AraC- type ligand binding" evidence="1">
    <location>
        <begin position="52"/>
        <end position="104"/>
    </location>
</feature>
<proteinExistence type="predicted"/>
<dbReference type="EMBL" id="CP163440">
    <property type="protein sequence ID" value="XDQ60327.1"/>
    <property type="molecule type" value="Genomic_DNA"/>
</dbReference>
<dbReference type="Pfam" id="PF14525">
    <property type="entry name" value="AraC_binding_2"/>
    <property type="match status" value="1"/>
</dbReference>
<sequence length="112" mass="12378">MGELADELPLLDLDVMPARGAPPRTIESRYERFGHILVVTEPRGQPFVARRTWRHVAKDPSDALQLAFLDAGRSRLEQNGHETFLEQGDFALIDTSRPCTMESPGSSSPGCS</sequence>
<protein>
    <recommendedName>
        <fullName evidence="1">Transcription regulator HTH AraC- type ligand binding domain-containing protein</fullName>
    </recommendedName>
</protein>